<keyword evidence="2" id="KW-0456">Lyase</keyword>
<proteinExistence type="predicted"/>
<feature type="non-terminal residue" evidence="2">
    <location>
        <position position="189"/>
    </location>
</feature>
<feature type="region of interest" description="Disordered" evidence="1">
    <location>
        <begin position="1"/>
        <end position="189"/>
    </location>
</feature>
<feature type="compositionally biased region" description="Basic and acidic residues" evidence="1">
    <location>
        <begin position="158"/>
        <end position="168"/>
    </location>
</feature>
<accession>A0A6J4L898</accession>
<feature type="non-terminal residue" evidence="2">
    <location>
        <position position="1"/>
    </location>
</feature>
<dbReference type="GO" id="GO:0047905">
    <property type="term" value="F:fructose-6-phosphate phosphoketolase activity"/>
    <property type="evidence" value="ECO:0007669"/>
    <property type="project" value="UniProtKB-EC"/>
</dbReference>
<name>A0A6J4L898_9ACTN</name>
<gene>
    <name evidence="2" type="ORF">AVDCRST_MAG61-2574</name>
</gene>
<feature type="compositionally biased region" description="Low complexity" evidence="1">
    <location>
        <begin position="70"/>
        <end position="79"/>
    </location>
</feature>
<sequence>RGRGHPGPRHVPARRHAGERHDLPCLLPGREQLQPAGRPAGGGRLRAGRQPDRHRLDDPRLARDQRPRRAAAGPPGDAGPARDRGARPPAAATRACPGQRRADRPGRAADGAARLRRRRPRAALPAARHPLAGPGPARSGVRRPGAGAPARPRRRPGAGHEHPDDRVRPVRCHRAPARAAGHRGRDRPL</sequence>
<feature type="compositionally biased region" description="Low complexity" evidence="1">
    <location>
        <begin position="87"/>
        <end position="98"/>
    </location>
</feature>
<dbReference type="EC" id="4.1.2.9" evidence="2"/>
<evidence type="ECO:0000313" key="2">
    <source>
        <dbReference type="EMBL" id="CAA9325534.1"/>
    </source>
</evidence>
<evidence type="ECO:0000256" key="1">
    <source>
        <dbReference type="SAM" id="MobiDB-lite"/>
    </source>
</evidence>
<dbReference type="EC" id="4.1.2.22" evidence="2"/>
<dbReference type="GO" id="GO:0050193">
    <property type="term" value="F:phosphoketolase activity"/>
    <property type="evidence" value="ECO:0007669"/>
    <property type="project" value="UniProtKB-EC"/>
</dbReference>
<feature type="compositionally biased region" description="Low complexity" evidence="1">
    <location>
        <begin position="122"/>
        <end position="150"/>
    </location>
</feature>
<feature type="compositionally biased region" description="Basic and acidic residues" evidence="1">
    <location>
        <begin position="49"/>
        <end position="67"/>
    </location>
</feature>
<reference evidence="2" key="1">
    <citation type="submission" date="2020-02" db="EMBL/GenBank/DDBJ databases">
        <authorList>
            <person name="Meier V. D."/>
        </authorList>
    </citation>
    <scope>NUCLEOTIDE SEQUENCE</scope>
    <source>
        <strain evidence="2">AVDCRST_MAG61</strain>
    </source>
</reference>
<organism evidence="2">
    <name type="scientific">uncultured Friedmanniella sp</name>
    <dbReference type="NCBI Taxonomy" id="335381"/>
    <lineage>
        <taxon>Bacteria</taxon>
        <taxon>Bacillati</taxon>
        <taxon>Actinomycetota</taxon>
        <taxon>Actinomycetes</taxon>
        <taxon>Propionibacteriales</taxon>
        <taxon>Nocardioidaceae</taxon>
        <taxon>Friedmanniella</taxon>
        <taxon>environmental samples</taxon>
    </lineage>
</organism>
<feature type="compositionally biased region" description="Basic residues" evidence="1">
    <location>
        <begin position="1"/>
        <end position="18"/>
    </location>
</feature>
<dbReference type="EMBL" id="CADCTT010000318">
    <property type="protein sequence ID" value="CAA9325534.1"/>
    <property type="molecule type" value="Genomic_DNA"/>
</dbReference>
<protein>
    <submittedName>
        <fullName evidence="2">Xylulose-5-phosphate phosphoketolase @ Fructose-6-phosphate phosphoketolase</fullName>
        <ecNumber evidence="2">4.1.2.22</ecNumber>
        <ecNumber evidence="2">4.1.2.9</ecNumber>
    </submittedName>
</protein>
<dbReference type="AlphaFoldDB" id="A0A6J4L898"/>
<feature type="compositionally biased region" description="Basic residues" evidence="1">
    <location>
        <begin position="169"/>
        <end position="189"/>
    </location>
</feature>